<dbReference type="InterPro" id="IPR005037">
    <property type="entry name" value="PRP38"/>
</dbReference>
<dbReference type="Proteomes" id="UP000230233">
    <property type="component" value="Chromosome V"/>
</dbReference>
<organism evidence="9 10">
    <name type="scientific">Caenorhabditis nigoni</name>
    <dbReference type="NCBI Taxonomy" id="1611254"/>
    <lineage>
        <taxon>Eukaryota</taxon>
        <taxon>Metazoa</taxon>
        <taxon>Ecdysozoa</taxon>
        <taxon>Nematoda</taxon>
        <taxon>Chromadorea</taxon>
        <taxon>Rhabditida</taxon>
        <taxon>Rhabditina</taxon>
        <taxon>Rhabditomorpha</taxon>
        <taxon>Rhabditoidea</taxon>
        <taxon>Rhabditidae</taxon>
        <taxon>Peloderinae</taxon>
        <taxon>Caenorhabditis</taxon>
    </lineage>
</organism>
<accession>A0A2G5TD90</accession>
<keyword evidence="10" id="KW-1185">Reference proteome</keyword>
<comment type="subcellular location">
    <subcellularLocation>
        <location evidence="1 7">Nucleus</location>
    </subcellularLocation>
</comment>
<dbReference type="OrthoDB" id="3881at2759"/>
<dbReference type="Pfam" id="PF03371">
    <property type="entry name" value="PRP38"/>
    <property type="match status" value="1"/>
</dbReference>
<keyword evidence="6 7" id="KW-0539">Nucleus</keyword>
<dbReference type="EMBL" id="PDUG01000005">
    <property type="protein sequence ID" value="PIC25335.1"/>
    <property type="molecule type" value="Genomic_DNA"/>
</dbReference>
<dbReference type="GO" id="GO:0000398">
    <property type="term" value="P:mRNA splicing, via spliceosome"/>
    <property type="evidence" value="ECO:0007669"/>
    <property type="project" value="UniProtKB-UniRule"/>
</dbReference>
<reference evidence="10" key="1">
    <citation type="submission" date="2017-10" db="EMBL/GenBank/DDBJ databases">
        <title>Rapid genome shrinkage in a self-fertile nematode reveals novel sperm competition proteins.</title>
        <authorList>
            <person name="Yin D."/>
            <person name="Schwarz E.M."/>
            <person name="Thomas C.G."/>
            <person name="Felde R.L."/>
            <person name="Korf I.F."/>
            <person name="Cutter A.D."/>
            <person name="Schartner C.M."/>
            <person name="Ralston E.J."/>
            <person name="Meyer B.J."/>
            <person name="Haag E.S."/>
        </authorList>
    </citation>
    <scope>NUCLEOTIDE SEQUENCE [LARGE SCALE GENOMIC DNA]</scope>
    <source>
        <strain evidence="10">JU1422</strain>
    </source>
</reference>
<evidence type="ECO:0000256" key="6">
    <source>
        <dbReference type="ARBA" id="ARBA00023242"/>
    </source>
</evidence>
<keyword evidence="4 7" id="KW-0747">Spliceosome</keyword>
<feature type="region of interest" description="Disordered" evidence="8">
    <location>
        <begin position="69"/>
        <end position="116"/>
    </location>
</feature>
<feature type="compositionally biased region" description="Low complexity" evidence="8">
    <location>
        <begin position="90"/>
        <end position="100"/>
    </location>
</feature>
<evidence type="ECO:0000256" key="3">
    <source>
        <dbReference type="ARBA" id="ARBA00022664"/>
    </source>
</evidence>
<evidence type="ECO:0000313" key="10">
    <source>
        <dbReference type="Proteomes" id="UP000230233"/>
    </source>
</evidence>
<evidence type="ECO:0000256" key="1">
    <source>
        <dbReference type="ARBA" id="ARBA00004123"/>
    </source>
</evidence>
<evidence type="ECO:0000313" key="9">
    <source>
        <dbReference type="EMBL" id="PIC25335.1"/>
    </source>
</evidence>
<comment type="function">
    <text evidence="7">Required for pre-mRNA splicing.</text>
</comment>
<evidence type="ECO:0000256" key="7">
    <source>
        <dbReference type="RuleBase" id="RU367025"/>
    </source>
</evidence>
<dbReference type="GO" id="GO:0005681">
    <property type="term" value="C:spliceosomal complex"/>
    <property type="evidence" value="ECO:0007669"/>
    <property type="project" value="UniProtKB-KW"/>
</dbReference>
<evidence type="ECO:0000256" key="5">
    <source>
        <dbReference type="ARBA" id="ARBA00023187"/>
    </source>
</evidence>
<name>A0A2G5TD90_9PELO</name>
<dbReference type="AlphaFoldDB" id="A0A2G5TD90"/>
<keyword evidence="5 7" id="KW-0508">mRNA splicing</keyword>
<keyword evidence="3 7" id="KW-0507">mRNA processing</keyword>
<gene>
    <name evidence="9" type="primary">Cnig_chr_V.g18303</name>
    <name evidence="9" type="ORF">B9Z55_018303</name>
</gene>
<evidence type="ECO:0000256" key="8">
    <source>
        <dbReference type="SAM" id="MobiDB-lite"/>
    </source>
</evidence>
<evidence type="ECO:0000256" key="2">
    <source>
        <dbReference type="ARBA" id="ARBA00006164"/>
    </source>
</evidence>
<sequence>MFSSKQSVYIRAIGFIYIRYTQPPEDLWNWLKYLPAAVVTVFATTAKPSRTAKQPTRRRRVAVLCRRAKPSPKIDSSARIQPQSEDRTVQSDQQGQQHVQLADAQEPDHPDNDAGTFLQSVQRGQQQVQQAGSANHQNLEVCKDVECTCVSFRGHQVRIEHRQTNF</sequence>
<evidence type="ECO:0000256" key="4">
    <source>
        <dbReference type="ARBA" id="ARBA00022728"/>
    </source>
</evidence>
<proteinExistence type="inferred from homology"/>
<comment type="similarity">
    <text evidence="2 7">Belongs to the PRP38 family.</text>
</comment>
<comment type="caution">
    <text evidence="9">The sequence shown here is derived from an EMBL/GenBank/DDBJ whole genome shotgun (WGS) entry which is preliminary data.</text>
</comment>
<protein>
    <recommendedName>
        <fullName evidence="7">Pre-mRNA-splicing factor 38</fullName>
    </recommendedName>
</protein>